<name>A0A926JDE0_9RHOB</name>
<keyword evidence="2" id="KW-1185">Reference proteome</keyword>
<accession>A0A926JDE0</accession>
<evidence type="ECO:0000313" key="2">
    <source>
        <dbReference type="Proteomes" id="UP000608594"/>
    </source>
</evidence>
<gene>
    <name evidence="1" type="ORF">H4P12_15025</name>
</gene>
<reference evidence="1" key="1">
    <citation type="submission" date="2020-08" db="EMBL/GenBank/DDBJ databases">
        <title>Paracoccus amoyensis sp. nov., isolated from the surface seawater at coast of Xiamen, Fujian.</title>
        <authorList>
            <person name="Lyu L."/>
        </authorList>
    </citation>
    <scope>NUCLEOTIDE SEQUENCE</scope>
    <source>
        <strain evidence="1">11-3</strain>
    </source>
</reference>
<sequence length="155" mass="16073">MVAVMALPPEPRQDVIPQQMLIIRLYLKAAEADKNMLAELVANPGFPIDSWAFPAFNDHCRQEAGLTEVLLDLGNKGALSALGGIGCTLCKIAAHTVAIAIVAVGAGALSLLTAGSGSWRPICANGRGPAHKSLAQIAGQVELGKPNCCYGFPAL</sequence>
<protein>
    <submittedName>
        <fullName evidence="1">Uncharacterized protein</fullName>
    </submittedName>
</protein>
<comment type="caution">
    <text evidence="1">The sequence shown here is derived from an EMBL/GenBank/DDBJ whole genome shotgun (WGS) entry which is preliminary data.</text>
</comment>
<dbReference type="AlphaFoldDB" id="A0A926JDE0"/>
<dbReference type="EMBL" id="JACOQL010000004">
    <property type="protein sequence ID" value="MBC9247990.1"/>
    <property type="molecule type" value="Genomic_DNA"/>
</dbReference>
<proteinExistence type="predicted"/>
<dbReference type="RefSeq" id="WP_187794465.1">
    <property type="nucleotide sequence ID" value="NZ_JACOQL010000004.1"/>
</dbReference>
<dbReference type="Proteomes" id="UP000608594">
    <property type="component" value="Unassembled WGS sequence"/>
</dbReference>
<evidence type="ECO:0000313" key="1">
    <source>
        <dbReference type="EMBL" id="MBC9247990.1"/>
    </source>
</evidence>
<organism evidence="1 2">
    <name type="scientific">Paracoccus amoyensis</name>
    <dbReference type="NCBI Taxonomy" id="2760093"/>
    <lineage>
        <taxon>Bacteria</taxon>
        <taxon>Pseudomonadati</taxon>
        <taxon>Pseudomonadota</taxon>
        <taxon>Alphaproteobacteria</taxon>
        <taxon>Rhodobacterales</taxon>
        <taxon>Paracoccaceae</taxon>
        <taxon>Paracoccus</taxon>
    </lineage>
</organism>